<protein>
    <recommendedName>
        <fullName evidence="1">AAA domain-containing protein</fullName>
    </recommendedName>
</protein>
<proteinExistence type="predicted"/>
<name>A0A0F9SPH0_9ZZZZ</name>
<accession>A0A0F9SPH0</accession>
<dbReference type="AlphaFoldDB" id="A0A0F9SPH0"/>
<dbReference type="InterPro" id="IPR027417">
    <property type="entry name" value="P-loop_NTPase"/>
</dbReference>
<dbReference type="CDD" id="cd02042">
    <property type="entry name" value="ParAB_family"/>
    <property type="match status" value="1"/>
</dbReference>
<evidence type="ECO:0000259" key="1">
    <source>
        <dbReference type="Pfam" id="PF13614"/>
    </source>
</evidence>
<sequence length="462" mass="52075">MADNDSEKSYLEAALKKINTVVARGEKIMKEIPGLVKKAQIDKHDLTWLEESEVDDRVQQRRYGTTQAAELAGISVGLLYAAEQDGRLPEPEYRSDTARKVRAGYTINHINHMQRVFNTAPRKPEGSSAAIAGILNLKGGSQKTTTCHLFSQYLAIRGYRCLLLDTDPQGSLSFYFGKRPDDNVHYENTVAPFFLEDDEALVEAGHPEGSSRSLHYAIQKTYWDNIDIIPACLQNLNIDLLMPSVMNEANVPMLDRIMKLRNGLLEVGENYDFIIIDGTPSLNLSTLNVVSACDVCFVPTPAAMLDFASTLQFAGLVAETAEMYKQEKMYPNIPDMRYFITKYSGSSYAHFMGQIIRRVFTVERGDVLSTEAHASDEIGKANTSTYSIYEKNPAESDNRKRLKKTIEMFDRLFEEMHDAVWETCFEDALRSSHLDKIDEIMSSADLARDDLKRANRLSDKEA</sequence>
<organism evidence="2">
    <name type="scientific">marine sediment metagenome</name>
    <dbReference type="NCBI Taxonomy" id="412755"/>
    <lineage>
        <taxon>unclassified sequences</taxon>
        <taxon>metagenomes</taxon>
        <taxon>ecological metagenomes</taxon>
    </lineage>
</organism>
<dbReference type="PANTHER" id="PTHR13696:SF52">
    <property type="entry name" value="PARA FAMILY PROTEIN CT_582"/>
    <property type="match status" value="1"/>
</dbReference>
<feature type="domain" description="AAA" evidence="1">
    <location>
        <begin position="132"/>
        <end position="304"/>
    </location>
</feature>
<dbReference type="Gene3D" id="3.40.50.300">
    <property type="entry name" value="P-loop containing nucleotide triphosphate hydrolases"/>
    <property type="match status" value="1"/>
</dbReference>
<dbReference type="InterPro" id="IPR050678">
    <property type="entry name" value="DNA_Partitioning_ATPase"/>
</dbReference>
<gene>
    <name evidence="2" type="ORF">LCGC14_0749470</name>
</gene>
<dbReference type="SUPFAM" id="SSF52540">
    <property type="entry name" value="P-loop containing nucleoside triphosphate hydrolases"/>
    <property type="match status" value="1"/>
</dbReference>
<reference evidence="2" key="1">
    <citation type="journal article" date="2015" name="Nature">
        <title>Complex archaea that bridge the gap between prokaryotes and eukaryotes.</title>
        <authorList>
            <person name="Spang A."/>
            <person name="Saw J.H."/>
            <person name="Jorgensen S.L."/>
            <person name="Zaremba-Niedzwiedzka K."/>
            <person name="Martijn J."/>
            <person name="Lind A.E."/>
            <person name="van Eijk R."/>
            <person name="Schleper C."/>
            <person name="Guy L."/>
            <person name="Ettema T.J."/>
        </authorList>
    </citation>
    <scope>NUCLEOTIDE SEQUENCE</scope>
</reference>
<evidence type="ECO:0000313" key="2">
    <source>
        <dbReference type="EMBL" id="KKN38831.1"/>
    </source>
</evidence>
<dbReference type="Pfam" id="PF13614">
    <property type="entry name" value="AAA_31"/>
    <property type="match status" value="1"/>
</dbReference>
<comment type="caution">
    <text evidence="2">The sequence shown here is derived from an EMBL/GenBank/DDBJ whole genome shotgun (WGS) entry which is preliminary data.</text>
</comment>
<dbReference type="InterPro" id="IPR025669">
    <property type="entry name" value="AAA_dom"/>
</dbReference>
<dbReference type="PANTHER" id="PTHR13696">
    <property type="entry name" value="P-LOOP CONTAINING NUCLEOSIDE TRIPHOSPHATE HYDROLASE"/>
    <property type="match status" value="1"/>
</dbReference>
<dbReference type="EMBL" id="LAZR01001800">
    <property type="protein sequence ID" value="KKN38831.1"/>
    <property type="molecule type" value="Genomic_DNA"/>
</dbReference>